<feature type="chain" id="PRO_5026772936" evidence="1">
    <location>
        <begin position="25"/>
        <end position="172"/>
    </location>
</feature>
<reference evidence="2" key="1">
    <citation type="submission" date="2019-11" db="EMBL/GenBank/DDBJ databases">
        <authorList>
            <person name="Feng L."/>
        </authorList>
    </citation>
    <scope>NUCLEOTIDE SEQUENCE</scope>
    <source>
        <strain evidence="2">CbolteaeLFYP116</strain>
    </source>
</reference>
<keyword evidence="1" id="KW-0732">Signal</keyword>
<dbReference type="RefSeq" id="WP_002578928.1">
    <property type="nucleotide sequence ID" value="NZ_BAABZS010000001.1"/>
</dbReference>
<name>A0A6N2XUF9_9FIRM</name>
<gene>
    <name evidence="2" type="ORF">CBLFYP116_05680</name>
</gene>
<proteinExistence type="predicted"/>
<organism evidence="2">
    <name type="scientific">Enterocloster bolteae</name>
    <dbReference type="NCBI Taxonomy" id="208479"/>
    <lineage>
        <taxon>Bacteria</taxon>
        <taxon>Bacillati</taxon>
        <taxon>Bacillota</taxon>
        <taxon>Clostridia</taxon>
        <taxon>Lachnospirales</taxon>
        <taxon>Lachnospiraceae</taxon>
        <taxon>Enterocloster</taxon>
    </lineage>
</organism>
<protein>
    <submittedName>
        <fullName evidence="2">Uncharacterized protein</fullName>
    </submittedName>
</protein>
<feature type="signal peptide" evidence="1">
    <location>
        <begin position="1"/>
        <end position="24"/>
    </location>
</feature>
<evidence type="ECO:0000256" key="1">
    <source>
        <dbReference type="SAM" id="SignalP"/>
    </source>
</evidence>
<evidence type="ECO:0000313" key="2">
    <source>
        <dbReference type="EMBL" id="VYT56758.1"/>
    </source>
</evidence>
<sequence>MKMLLRILFTAFIITTLMVSSVFAAPFNPAQYTSVEIQSDLLPPHAKQNRVRETARARGNFFSAADLIISNEGNGDIGAFAKAYMDIPVDEVYITIYLDRWDEVTERWKQVTFYDAEFYAADYPDGLVNPSVDIVFKNQTKGYYYRMRGVFAAVYNDKFEGFSPTTAGILIE</sequence>
<dbReference type="AlphaFoldDB" id="A0A6N2XUF9"/>
<accession>A0A6N2XUF9</accession>
<dbReference type="EMBL" id="CACRTF010000024">
    <property type="protein sequence ID" value="VYT56758.1"/>
    <property type="molecule type" value="Genomic_DNA"/>
</dbReference>